<dbReference type="GO" id="GO:0019005">
    <property type="term" value="C:SCF ubiquitin ligase complex"/>
    <property type="evidence" value="ECO:0007669"/>
    <property type="project" value="TreeGrafter"/>
</dbReference>
<dbReference type="AlphaFoldDB" id="A0A640K764"/>
<dbReference type="SUPFAM" id="SSF52058">
    <property type="entry name" value="L domain-like"/>
    <property type="match status" value="1"/>
</dbReference>
<proteinExistence type="predicted"/>
<keyword evidence="2" id="KW-1185">Reference proteome</keyword>
<gene>
    <name evidence="1" type="ORF">LtaPh_0205600</name>
</gene>
<evidence type="ECO:0000313" key="1">
    <source>
        <dbReference type="EMBL" id="GET85496.1"/>
    </source>
</evidence>
<evidence type="ECO:0008006" key="3">
    <source>
        <dbReference type="Google" id="ProtNLM"/>
    </source>
</evidence>
<dbReference type="Proteomes" id="UP000419144">
    <property type="component" value="Unassembled WGS sequence"/>
</dbReference>
<dbReference type="GO" id="GO:0031146">
    <property type="term" value="P:SCF-dependent proteasomal ubiquitin-dependent protein catabolic process"/>
    <property type="evidence" value="ECO:0007669"/>
    <property type="project" value="TreeGrafter"/>
</dbReference>
<accession>A0A640K764</accession>
<reference evidence="1" key="1">
    <citation type="submission" date="2019-11" db="EMBL/GenBank/DDBJ databases">
        <title>Leishmania tarentolae CDS.</title>
        <authorList>
            <person name="Goto Y."/>
            <person name="Yamagishi J."/>
        </authorList>
    </citation>
    <scope>NUCLEOTIDE SEQUENCE [LARGE SCALE GENOMIC DNA]</scope>
    <source>
        <strain evidence="1">Parrot Tar II</strain>
    </source>
</reference>
<dbReference type="InterPro" id="IPR032675">
    <property type="entry name" value="LRR_dom_sf"/>
</dbReference>
<protein>
    <recommendedName>
        <fullName evidence="3">Leucine-rich repeat protein</fullName>
    </recommendedName>
</protein>
<dbReference type="PANTHER" id="PTHR13318">
    <property type="entry name" value="PARTNER OF PAIRED, ISOFORM B-RELATED"/>
    <property type="match status" value="1"/>
</dbReference>
<organism evidence="1 2">
    <name type="scientific">Leishmania tarentolae</name>
    <name type="common">Sauroleishmania tarentolae</name>
    <dbReference type="NCBI Taxonomy" id="5689"/>
    <lineage>
        <taxon>Eukaryota</taxon>
        <taxon>Discoba</taxon>
        <taxon>Euglenozoa</taxon>
        <taxon>Kinetoplastea</taxon>
        <taxon>Metakinetoplastina</taxon>
        <taxon>Trypanosomatida</taxon>
        <taxon>Trypanosomatidae</taxon>
        <taxon>Leishmaniinae</taxon>
        <taxon>Leishmania</taxon>
        <taxon>lizard Leishmania</taxon>
    </lineage>
</organism>
<name>A0A640K764_LEITA</name>
<sequence length="789" mass="84905">MNHGRDVLAAVPSQAPGRTDALSASVVELLLHGVTGLSAHTLASVGRCCVSLRTVDLTSTSVTDDELHALVYGILETPCKDSKPATCPATLSPLACLEDVRLTACRGVTCVSALAALPRLRRLDLRASGVRQVSDLVGCRLLEEVVLTRCEHVTELCPLWQLPRLRCVEADGVRQLQQHRALIPPAASAAEEDERADTCLVAPLARLNLSQASVIRGASVGYLARRLLDWSGRFTSLMVLLLDYTDADDDTLRALAGFPTQESGPGRFMERCLPVASSLRELSLVGCTRVHHLGPLGVLPQLTRLMAAHSGVEHVDGLQYSRTLECLSLSHCTRVGAISPLAYAASLRCADLSHTPLNDAALLRFVYPTVVERGTAQQYSHIDKVGALLQVCSVFPTPLVPSQVEELRLRHCTSLLHISCVAHLPRLRRLDVCHTTVFDRSFVGFFSCTRALLRTQLWPTAHATGIAVDDGEVSEAAPLPDEEALLAAWRRDTEAVVAMPQDTSAASGEIDGGGTVVTAGGPLHTAEFDFAAGAVNTLTHVCLAYCMEVRCIAPFALFPQLVSLDVTGTAVDSASLLTFVNVLLEGCRCRAPDVPLMRLELEGNSLRPRALPTRQRGAAPVVSLFTRGSDAGAAAVEPPRRCRRPFTLTTLTLAWCDYLTDVRCCAAVPSLRHLDVCGTPVDNASVAAFSPEAFALVSAASEEEAQWWHNHRCSLLSLDVSYCCRVTDIASLFASPAHPLPGSGSDRKRASSADCPPFSLMELRLRHSGVMSTKEELRALDPFGRCVLL</sequence>
<dbReference type="VEuPathDB" id="TriTrypDB:LtaPh_0205600"/>
<dbReference type="OrthoDB" id="263468at2759"/>
<comment type="caution">
    <text evidence="1">The sequence shown here is derived from an EMBL/GenBank/DDBJ whole genome shotgun (WGS) entry which is preliminary data.</text>
</comment>
<dbReference type="EMBL" id="BLBS01000002">
    <property type="protein sequence ID" value="GET85496.1"/>
    <property type="molecule type" value="Genomic_DNA"/>
</dbReference>
<evidence type="ECO:0000313" key="2">
    <source>
        <dbReference type="Proteomes" id="UP000419144"/>
    </source>
</evidence>
<dbReference type="Gene3D" id="3.80.10.10">
    <property type="entry name" value="Ribonuclease Inhibitor"/>
    <property type="match status" value="3"/>
</dbReference>